<evidence type="ECO:0000313" key="5">
    <source>
        <dbReference type="Proteomes" id="UP001642409"/>
    </source>
</evidence>
<dbReference type="Proteomes" id="UP001642409">
    <property type="component" value="Unassembled WGS sequence"/>
</dbReference>
<sequence length="194" mass="22448">MQFKLKSYSNPINSSQQFVNKIKNNLQKFRESGSMDADDLVYLPVFTPKHKSSLSQQPNLATDHQTKKYYEIRQKARNIHYTSDPSSPELGHLPALSNRSAVDASYNDSQIPEQDIKINIKEVPKYENKTILASYKKQAKQVIQRWGKKEHIPLKDVMCYMNFCDMAQSCAEIIQTVQNIENISLQKKKSEYDI</sequence>
<dbReference type="AlphaFoldDB" id="A0AA86Q5I6"/>
<evidence type="ECO:0000313" key="3">
    <source>
        <dbReference type="EMBL" id="CAL6038146.1"/>
    </source>
</evidence>
<organism evidence="2">
    <name type="scientific">Hexamita inflata</name>
    <dbReference type="NCBI Taxonomy" id="28002"/>
    <lineage>
        <taxon>Eukaryota</taxon>
        <taxon>Metamonada</taxon>
        <taxon>Diplomonadida</taxon>
        <taxon>Hexamitidae</taxon>
        <taxon>Hexamitinae</taxon>
        <taxon>Hexamita</taxon>
    </lineage>
</organism>
<gene>
    <name evidence="1" type="ORF">HINF_LOCUS12350</name>
    <name evidence="3" type="ORF">HINF_LOCUS37231</name>
    <name evidence="2" type="ORF">HINF_LOCUS39193</name>
    <name evidence="4" type="ORF">HINF_LOCUS54725</name>
</gene>
<evidence type="ECO:0000313" key="4">
    <source>
        <dbReference type="EMBL" id="CAL6070708.1"/>
    </source>
</evidence>
<proteinExistence type="predicted"/>
<keyword evidence="5" id="KW-1185">Reference proteome</keyword>
<protein>
    <submittedName>
        <fullName evidence="3">Hypothetical_protein</fullName>
    </submittedName>
</protein>
<evidence type="ECO:0000313" key="1">
    <source>
        <dbReference type="EMBL" id="CAI9924705.1"/>
    </source>
</evidence>
<accession>A0AA86Q5I6</accession>
<dbReference type="EMBL" id="CATOUU010000321">
    <property type="protein sequence ID" value="CAI9924705.1"/>
    <property type="molecule type" value="Genomic_DNA"/>
</dbReference>
<comment type="caution">
    <text evidence="2">The sequence shown here is derived from an EMBL/GenBank/DDBJ whole genome shotgun (WGS) entry which is preliminary data.</text>
</comment>
<dbReference type="EMBL" id="CAXDID020000138">
    <property type="protein sequence ID" value="CAL6038146.1"/>
    <property type="molecule type" value="Genomic_DNA"/>
</dbReference>
<reference evidence="2" key="1">
    <citation type="submission" date="2023-06" db="EMBL/GenBank/DDBJ databases">
        <authorList>
            <person name="Kurt Z."/>
        </authorList>
    </citation>
    <scope>NUCLEOTIDE SEQUENCE</scope>
</reference>
<dbReference type="EMBL" id="CAXDID020000286">
    <property type="protein sequence ID" value="CAL6070708.1"/>
    <property type="molecule type" value="Genomic_DNA"/>
</dbReference>
<evidence type="ECO:0000313" key="2">
    <source>
        <dbReference type="EMBL" id="CAI9951548.1"/>
    </source>
</evidence>
<reference evidence="3 5" key="2">
    <citation type="submission" date="2024-07" db="EMBL/GenBank/DDBJ databases">
        <authorList>
            <person name="Akdeniz Z."/>
        </authorList>
    </citation>
    <scope>NUCLEOTIDE SEQUENCE [LARGE SCALE GENOMIC DNA]</scope>
</reference>
<name>A0AA86Q5I6_9EUKA</name>
<dbReference type="EMBL" id="CATOUU010000824">
    <property type="protein sequence ID" value="CAI9951548.1"/>
    <property type="molecule type" value="Genomic_DNA"/>
</dbReference>